<evidence type="ECO:0000313" key="3">
    <source>
        <dbReference type="Proteomes" id="UP000054564"/>
    </source>
</evidence>
<dbReference type="EMBL" id="AJIL01000126">
    <property type="protein sequence ID" value="KNE93966.1"/>
    <property type="molecule type" value="Genomic_DNA"/>
</dbReference>
<reference evidence="3" key="1">
    <citation type="submission" date="2014-03" db="EMBL/GenBank/DDBJ databases">
        <title>The Genome Sequence of Puccinia striiformis f. sp. tritici PST-78.</title>
        <authorList>
            <consortium name="The Broad Institute Genome Sequencing Platform"/>
            <person name="Cuomo C."/>
            <person name="Hulbert S."/>
            <person name="Chen X."/>
            <person name="Walker B."/>
            <person name="Young S.K."/>
            <person name="Zeng Q."/>
            <person name="Gargeya S."/>
            <person name="Fitzgerald M."/>
            <person name="Haas B."/>
            <person name="Abouelleil A."/>
            <person name="Alvarado L."/>
            <person name="Arachchi H.M."/>
            <person name="Berlin A.M."/>
            <person name="Chapman S.B."/>
            <person name="Goldberg J."/>
            <person name="Griggs A."/>
            <person name="Gujja S."/>
            <person name="Hansen M."/>
            <person name="Howarth C."/>
            <person name="Imamovic A."/>
            <person name="Larimer J."/>
            <person name="McCowan C."/>
            <person name="Montmayeur A."/>
            <person name="Murphy C."/>
            <person name="Neiman D."/>
            <person name="Pearson M."/>
            <person name="Priest M."/>
            <person name="Roberts A."/>
            <person name="Saif S."/>
            <person name="Shea T."/>
            <person name="Sisk P."/>
            <person name="Sykes S."/>
            <person name="Wortman J."/>
            <person name="Nusbaum C."/>
            <person name="Birren B."/>
        </authorList>
    </citation>
    <scope>NUCLEOTIDE SEQUENCE [LARGE SCALE GENOMIC DNA]</scope>
    <source>
        <strain evidence="3">race PST-78</strain>
    </source>
</reference>
<keyword evidence="3" id="KW-1185">Reference proteome</keyword>
<feature type="compositionally biased region" description="Basic residues" evidence="1">
    <location>
        <begin position="15"/>
        <end position="31"/>
    </location>
</feature>
<organism evidence="2 3">
    <name type="scientific">Puccinia striiformis f. sp. tritici PST-78</name>
    <dbReference type="NCBI Taxonomy" id="1165861"/>
    <lineage>
        <taxon>Eukaryota</taxon>
        <taxon>Fungi</taxon>
        <taxon>Dikarya</taxon>
        <taxon>Basidiomycota</taxon>
        <taxon>Pucciniomycotina</taxon>
        <taxon>Pucciniomycetes</taxon>
        <taxon>Pucciniales</taxon>
        <taxon>Pucciniaceae</taxon>
        <taxon>Puccinia</taxon>
    </lineage>
</organism>
<evidence type="ECO:0000313" key="2">
    <source>
        <dbReference type="EMBL" id="KNE93966.1"/>
    </source>
</evidence>
<evidence type="ECO:0000256" key="1">
    <source>
        <dbReference type="SAM" id="MobiDB-lite"/>
    </source>
</evidence>
<dbReference type="AlphaFoldDB" id="A0A0L0V470"/>
<dbReference type="Proteomes" id="UP000054564">
    <property type="component" value="Unassembled WGS sequence"/>
</dbReference>
<name>A0A0L0V470_9BASI</name>
<gene>
    <name evidence="2" type="ORF">PSTG_12640</name>
</gene>
<feature type="compositionally biased region" description="Polar residues" evidence="1">
    <location>
        <begin position="1"/>
        <end position="10"/>
    </location>
</feature>
<sequence>MQCTYASCSECSPHRPTKRARVVVAKRKHSRKDTPATIQKRPAKQISSTRPTPTGGENGQSTEFSADTLDPMLNLLR</sequence>
<comment type="caution">
    <text evidence="2">The sequence shown here is derived from an EMBL/GenBank/DDBJ whole genome shotgun (WGS) entry which is preliminary data.</text>
</comment>
<protein>
    <submittedName>
        <fullName evidence="2">Uncharacterized protein</fullName>
    </submittedName>
</protein>
<accession>A0A0L0V470</accession>
<feature type="region of interest" description="Disordered" evidence="1">
    <location>
        <begin position="1"/>
        <end position="77"/>
    </location>
</feature>
<proteinExistence type="predicted"/>